<dbReference type="Proteomes" id="UP000016665">
    <property type="component" value="Chromosome 22"/>
</dbReference>
<dbReference type="Ensembl" id="ENSFALT00000025130.1">
    <property type="protein sequence ID" value="ENSFALP00000021969.1"/>
    <property type="gene ID" value="ENSFALG00000024450.1"/>
</dbReference>
<proteinExistence type="predicted"/>
<reference evidence="2" key="3">
    <citation type="submission" date="2025-09" db="UniProtKB">
        <authorList>
            <consortium name="Ensembl"/>
        </authorList>
    </citation>
    <scope>IDENTIFICATION</scope>
</reference>
<reference evidence="2" key="2">
    <citation type="submission" date="2025-08" db="UniProtKB">
        <authorList>
            <consortium name="Ensembl"/>
        </authorList>
    </citation>
    <scope>IDENTIFICATION</scope>
</reference>
<accession>A0A803VGW3</accession>
<evidence type="ECO:0000313" key="3">
    <source>
        <dbReference type="Proteomes" id="UP000016665"/>
    </source>
</evidence>
<feature type="region of interest" description="Disordered" evidence="1">
    <location>
        <begin position="1"/>
        <end position="86"/>
    </location>
</feature>
<dbReference type="AlphaFoldDB" id="A0A803VGW3"/>
<sequence length="86" mass="8633">DPDAAGKGAGDLDATGTGTGDCSTCRQGTGDPSAMETSHSQCASTSDTRGLETPVPWRQLTPSVPAPATHQQGLFGTQTQSTDSAP</sequence>
<feature type="compositionally biased region" description="Polar residues" evidence="1">
    <location>
        <begin position="35"/>
        <end position="48"/>
    </location>
</feature>
<keyword evidence="3" id="KW-1185">Reference proteome</keyword>
<name>A0A803VGW3_FICAL</name>
<reference evidence="2 3" key="1">
    <citation type="journal article" date="2012" name="Nature">
        <title>The genomic landscape of species divergence in Ficedula flycatchers.</title>
        <authorList>
            <person name="Ellegren H."/>
            <person name="Smeds L."/>
            <person name="Burri R."/>
            <person name="Olason P.I."/>
            <person name="Backstrom N."/>
            <person name="Kawakami T."/>
            <person name="Kunstner A."/>
            <person name="Makinen H."/>
            <person name="Nadachowska-Brzyska K."/>
            <person name="Qvarnstrom A."/>
            <person name="Uebbing S."/>
            <person name="Wolf J.B."/>
        </authorList>
    </citation>
    <scope>NUCLEOTIDE SEQUENCE [LARGE SCALE GENOMIC DNA]</scope>
</reference>
<evidence type="ECO:0000256" key="1">
    <source>
        <dbReference type="SAM" id="MobiDB-lite"/>
    </source>
</evidence>
<protein>
    <submittedName>
        <fullName evidence="2">Uncharacterized protein</fullName>
    </submittedName>
</protein>
<organism evidence="2 3">
    <name type="scientific">Ficedula albicollis</name>
    <name type="common">Collared flycatcher</name>
    <name type="synonym">Muscicapa albicollis</name>
    <dbReference type="NCBI Taxonomy" id="59894"/>
    <lineage>
        <taxon>Eukaryota</taxon>
        <taxon>Metazoa</taxon>
        <taxon>Chordata</taxon>
        <taxon>Craniata</taxon>
        <taxon>Vertebrata</taxon>
        <taxon>Euteleostomi</taxon>
        <taxon>Archelosauria</taxon>
        <taxon>Archosauria</taxon>
        <taxon>Dinosauria</taxon>
        <taxon>Saurischia</taxon>
        <taxon>Theropoda</taxon>
        <taxon>Coelurosauria</taxon>
        <taxon>Aves</taxon>
        <taxon>Neognathae</taxon>
        <taxon>Neoaves</taxon>
        <taxon>Telluraves</taxon>
        <taxon>Australaves</taxon>
        <taxon>Passeriformes</taxon>
        <taxon>Muscicapidae</taxon>
        <taxon>Ficedula</taxon>
    </lineage>
</organism>
<feature type="compositionally biased region" description="Polar residues" evidence="1">
    <location>
        <begin position="69"/>
        <end position="86"/>
    </location>
</feature>
<evidence type="ECO:0000313" key="2">
    <source>
        <dbReference type="Ensembl" id="ENSFALP00000021969.1"/>
    </source>
</evidence>